<keyword evidence="2" id="KW-1185">Reference proteome</keyword>
<protein>
    <submittedName>
        <fullName evidence="1">Uncharacterized protein</fullName>
    </submittedName>
</protein>
<proteinExistence type="predicted"/>
<dbReference type="EMBL" id="JOKG01000001">
    <property type="protein sequence ID" value="KEQ15902.1"/>
    <property type="molecule type" value="Genomic_DNA"/>
</dbReference>
<comment type="caution">
    <text evidence="1">The sequence shown here is derived from an EMBL/GenBank/DDBJ whole genome shotgun (WGS) entry which is preliminary data.</text>
</comment>
<evidence type="ECO:0000313" key="1">
    <source>
        <dbReference type="EMBL" id="KEQ15902.1"/>
    </source>
</evidence>
<accession>A0A081NBS9</accession>
<name>A0A081NBS9_9GAMM</name>
<sequence length="225" mass="25752">MGNVKKYSATRLVADALKIRKELVPESLRNKIDTYKNNKTIPPEMFEEHQGAHNKSITYKQGNLTFIRNLIILDTLFDNTKKVNQLMLGSLSQKEKEVKVNELLSVLETKRNILNALSPNLDSFRSFLLKDNVNLHKTELPNPFAGKQSISQLLFAQMNNKVENELSSYDTILKSFYAGSYQKTEKLLNNLPETTLMQPEYRLLADIVGREIASAKSYHSFLKNL</sequence>
<organism evidence="1 2">
    <name type="scientific">Endozoicomonas montiporae</name>
    <dbReference type="NCBI Taxonomy" id="1027273"/>
    <lineage>
        <taxon>Bacteria</taxon>
        <taxon>Pseudomonadati</taxon>
        <taxon>Pseudomonadota</taxon>
        <taxon>Gammaproteobacteria</taxon>
        <taxon>Oceanospirillales</taxon>
        <taxon>Endozoicomonadaceae</taxon>
        <taxon>Endozoicomonas</taxon>
    </lineage>
</organism>
<dbReference type="Proteomes" id="UP000028006">
    <property type="component" value="Unassembled WGS sequence"/>
</dbReference>
<gene>
    <name evidence="1" type="ORF">GZ77_05170</name>
</gene>
<reference evidence="1 2" key="1">
    <citation type="submission" date="2014-06" db="EMBL/GenBank/DDBJ databases">
        <title>Whole Genome Sequences of Three Symbiotic Endozoicomonas Bacteria.</title>
        <authorList>
            <person name="Neave M.J."/>
            <person name="Apprill A."/>
            <person name="Voolstra C.R."/>
        </authorList>
    </citation>
    <scope>NUCLEOTIDE SEQUENCE [LARGE SCALE GENOMIC DNA]</scope>
    <source>
        <strain evidence="1 2">LMG 24815</strain>
    </source>
</reference>
<dbReference type="RefSeq" id="WP_034873166.1">
    <property type="nucleotide sequence ID" value="NZ_JOKG01000001.1"/>
</dbReference>
<evidence type="ECO:0000313" key="2">
    <source>
        <dbReference type="Proteomes" id="UP000028006"/>
    </source>
</evidence>
<dbReference type="AlphaFoldDB" id="A0A081NBS9"/>